<dbReference type="PANTHER" id="PTHR12547:SF18">
    <property type="entry name" value="PROTEIN TIS11"/>
    <property type="match status" value="1"/>
</dbReference>
<sequence length="197" mass="22117">MSQPRRANGNKRSNKRASTLLAASPPQLLISPSEYTPLKPGLLDNPDYLPEALLSPINSSSDAATCLYNGKRSSWAKGRLHKTKVCRYFVKGRCKFGESCTYAHWSGELQARPDFYKTRICNKTNCSDEACPYAHSIFELRDPPTTHETICQAYLEGQCYDVRCPMAHNQVMAKELSIAARFEHKLLLKALRGMSLS</sequence>
<name>A0A7J6LD66_PERCH</name>
<dbReference type="SUPFAM" id="SSF90229">
    <property type="entry name" value="CCCH zinc finger"/>
    <property type="match status" value="1"/>
</dbReference>
<gene>
    <name evidence="7" type="ORF">FOL47_008556</name>
</gene>
<keyword evidence="8" id="KW-1185">Reference proteome</keyword>
<evidence type="ECO:0000256" key="4">
    <source>
        <dbReference type="ARBA" id="ARBA00022833"/>
    </source>
</evidence>
<dbReference type="PROSITE" id="PS50103">
    <property type="entry name" value="ZF_C3H1"/>
    <property type="match status" value="1"/>
</dbReference>
<dbReference type="SMART" id="SM00356">
    <property type="entry name" value="ZnF_C3H1"/>
    <property type="match status" value="3"/>
</dbReference>
<dbReference type="InterPro" id="IPR041367">
    <property type="entry name" value="Znf-CCCH_4"/>
</dbReference>
<keyword evidence="4 5" id="KW-0862">Zinc</keyword>
<dbReference type="InterPro" id="IPR000571">
    <property type="entry name" value="Znf_CCCH"/>
</dbReference>
<dbReference type="Pfam" id="PF18044">
    <property type="entry name" value="zf-CCCH_4"/>
    <property type="match status" value="1"/>
</dbReference>
<dbReference type="PANTHER" id="PTHR12547">
    <property type="entry name" value="CCCH ZINC FINGER/TIS11-RELATED"/>
    <property type="match status" value="1"/>
</dbReference>
<dbReference type="InterPro" id="IPR036855">
    <property type="entry name" value="Znf_CCCH_sf"/>
</dbReference>
<dbReference type="InterPro" id="IPR045877">
    <property type="entry name" value="ZFP36-like"/>
</dbReference>
<evidence type="ECO:0000313" key="7">
    <source>
        <dbReference type="EMBL" id="KAF4657188.1"/>
    </source>
</evidence>
<evidence type="ECO:0000256" key="1">
    <source>
        <dbReference type="ARBA" id="ARBA00022723"/>
    </source>
</evidence>
<evidence type="ECO:0000256" key="5">
    <source>
        <dbReference type="PROSITE-ProRule" id="PRU00723"/>
    </source>
</evidence>
<organism evidence="7 8">
    <name type="scientific">Perkinsus chesapeaki</name>
    <name type="common">Clam parasite</name>
    <name type="synonym">Perkinsus andrewsi</name>
    <dbReference type="NCBI Taxonomy" id="330153"/>
    <lineage>
        <taxon>Eukaryota</taxon>
        <taxon>Sar</taxon>
        <taxon>Alveolata</taxon>
        <taxon>Perkinsozoa</taxon>
        <taxon>Perkinsea</taxon>
        <taxon>Perkinsida</taxon>
        <taxon>Perkinsidae</taxon>
        <taxon>Perkinsus</taxon>
    </lineage>
</organism>
<keyword evidence="1 5" id="KW-0479">Metal-binding</keyword>
<evidence type="ECO:0000259" key="6">
    <source>
        <dbReference type="PROSITE" id="PS50103"/>
    </source>
</evidence>
<feature type="domain" description="C3H1-type" evidence="6">
    <location>
        <begin position="80"/>
        <end position="107"/>
    </location>
</feature>
<dbReference type="OrthoDB" id="410307at2759"/>
<dbReference type="Gene3D" id="4.10.1000.10">
    <property type="entry name" value="Zinc finger, CCCH-type"/>
    <property type="match status" value="1"/>
</dbReference>
<dbReference type="GO" id="GO:0008270">
    <property type="term" value="F:zinc ion binding"/>
    <property type="evidence" value="ECO:0007669"/>
    <property type="project" value="UniProtKB-KW"/>
</dbReference>
<evidence type="ECO:0000313" key="8">
    <source>
        <dbReference type="Proteomes" id="UP000591131"/>
    </source>
</evidence>
<keyword evidence="3 5" id="KW-0863">Zinc-finger</keyword>
<reference evidence="7 8" key="1">
    <citation type="submission" date="2020-04" db="EMBL/GenBank/DDBJ databases">
        <title>Perkinsus chesapeaki whole genome sequence.</title>
        <authorList>
            <person name="Bogema D.R."/>
        </authorList>
    </citation>
    <scope>NUCLEOTIDE SEQUENCE [LARGE SCALE GENOMIC DNA]</scope>
    <source>
        <strain evidence="7">ATCC PRA-425</strain>
    </source>
</reference>
<evidence type="ECO:0000256" key="3">
    <source>
        <dbReference type="ARBA" id="ARBA00022771"/>
    </source>
</evidence>
<dbReference type="GO" id="GO:0003729">
    <property type="term" value="F:mRNA binding"/>
    <property type="evidence" value="ECO:0007669"/>
    <property type="project" value="InterPro"/>
</dbReference>
<keyword evidence="2" id="KW-0677">Repeat</keyword>
<dbReference type="Gene3D" id="3.30.1370.210">
    <property type="match status" value="1"/>
</dbReference>
<dbReference type="Proteomes" id="UP000591131">
    <property type="component" value="Unassembled WGS sequence"/>
</dbReference>
<proteinExistence type="predicted"/>
<dbReference type="AlphaFoldDB" id="A0A7J6LD66"/>
<comment type="caution">
    <text evidence="7">The sequence shown here is derived from an EMBL/GenBank/DDBJ whole genome shotgun (WGS) entry which is preliminary data.</text>
</comment>
<accession>A0A7J6LD66</accession>
<evidence type="ECO:0000256" key="2">
    <source>
        <dbReference type="ARBA" id="ARBA00022737"/>
    </source>
</evidence>
<feature type="zinc finger region" description="C3H1-type" evidence="5">
    <location>
        <begin position="80"/>
        <end position="107"/>
    </location>
</feature>
<protein>
    <recommendedName>
        <fullName evidence="6">C3H1-type domain-containing protein</fullName>
    </recommendedName>
</protein>
<dbReference type="EMBL" id="JAAPAO010000555">
    <property type="protein sequence ID" value="KAF4657188.1"/>
    <property type="molecule type" value="Genomic_DNA"/>
</dbReference>